<feature type="region of interest" description="Disordered" evidence="1">
    <location>
        <begin position="1"/>
        <end position="22"/>
    </location>
</feature>
<gene>
    <name evidence="2" type="ORF">CS062_22230</name>
</gene>
<evidence type="ECO:0000313" key="2">
    <source>
        <dbReference type="EMBL" id="PIM50965.1"/>
    </source>
</evidence>
<proteinExistence type="predicted"/>
<evidence type="ECO:0000313" key="3">
    <source>
        <dbReference type="Proteomes" id="UP000231501"/>
    </source>
</evidence>
<dbReference type="InterPro" id="IPR013783">
    <property type="entry name" value="Ig-like_fold"/>
</dbReference>
<keyword evidence="3" id="KW-1185">Reference proteome</keyword>
<accession>A0A2G9C3M0</accession>
<organism evidence="2 3">
    <name type="scientific">Roseateles chitinivorans</name>
    <dbReference type="NCBI Taxonomy" id="2917965"/>
    <lineage>
        <taxon>Bacteria</taxon>
        <taxon>Pseudomonadati</taxon>
        <taxon>Pseudomonadota</taxon>
        <taxon>Betaproteobacteria</taxon>
        <taxon>Burkholderiales</taxon>
        <taxon>Sphaerotilaceae</taxon>
        <taxon>Roseateles</taxon>
    </lineage>
</organism>
<dbReference type="Gene3D" id="2.60.40.10">
    <property type="entry name" value="Immunoglobulins"/>
    <property type="match status" value="2"/>
</dbReference>
<comment type="caution">
    <text evidence="2">The sequence shown here is derived from an EMBL/GenBank/DDBJ whole genome shotgun (WGS) entry which is preliminary data.</text>
</comment>
<reference evidence="2 3" key="1">
    <citation type="submission" date="2017-11" db="EMBL/GenBank/DDBJ databases">
        <title>Draft genome sequence of Mitsuaria sp. HWN-4.</title>
        <authorList>
            <person name="Gundlapally S.R."/>
        </authorList>
    </citation>
    <scope>NUCLEOTIDE SEQUENCE [LARGE SCALE GENOMIC DNA]</scope>
    <source>
        <strain evidence="2 3">HWN-4</strain>
    </source>
</reference>
<dbReference type="EMBL" id="PEOG01000087">
    <property type="protein sequence ID" value="PIM50965.1"/>
    <property type="molecule type" value="Genomic_DNA"/>
</dbReference>
<dbReference type="Proteomes" id="UP000231501">
    <property type="component" value="Unassembled WGS sequence"/>
</dbReference>
<sequence>MLRDTGAPITADPNRDSTRDGVTADATVLVEGLVPGARWHYSMDGTTWFEGKDGRVEPGFFDDGDGAKVVHVQQAIEGGASPSPIQTLSFVLDTEPPAPAGIRLVNDTGVDTTDRVTADPRLVLDLAPGATWTYTFDTGRAGTVVGGNTIPAFELPDGTRTVEIIQYDGAGNSTATRLTFELDRTRPSMLSATLLNDTGASATDGVTRDGTIQVSGLTPGCRWQYRIDNGSWRDGDDSMRIETAALGKDGYMHVDITQVDRAGNRSEEVIVRLELDREAHAPTLRLKHDTGSSDSDYVTADPALALSGLERGATWELLGSGGLHASGTSADTLPTPSMSSDILRMRVRQTDLAGNVSDYALPLQAFVTSEDEANARQPVLRPAAGPVLSGTSGQDDFVWTANANGTASYLTNYRRDQNDVLDLSAVLTVGPGKTIRDVVTKDLRAGGIMGVELLWKADDGRDTMVALWNVAATDTILIRTSDGLHVL</sequence>
<name>A0A2G9C3M0_9BURK</name>
<protein>
    <submittedName>
        <fullName evidence="2">Uncharacterized protein</fullName>
    </submittedName>
</protein>
<dbReference type="AlphaFoldDB" id="A0A2G9C3M0"/>
<evidence type="ECO:0000256" key="1">
    <source>
        <dbReference type="SAM" id="MobiDB-lite"/>
    </source>
</evidence>